<reference evidence="1 2" key="1">
    <citation type="journal article" date="2022" name="Hortic Res">
        <title>A haplotype resolved chromosomal level avocado genome allows analysis of novel avocado genes.</title>
        <authorList>
            <person name="Nath O."/>
            <person name="Fletcher S.J."/>
            <person name="Hayward A."/>
            <person name="Shaw L.M."/>
            <person name="Masouleh A.K."/>
            <person name="Furtado A."/>
            <person name="Henry R.J."/>
            <person name="Mitter N."/>
        </authorList>
    </citation>
    <scope>NUCLEOTIDE SEQUENCE [LARGE SCALE GENOMIC DNA]</scope>
    <source>
        <strain evidence="2">cv. Hass</strain>
    </source>
</reference>
<keyword evidence="2" id="KW-1185">Reference proteome</keyword>
<name>A0ACC2KF53_PERAE</name>
<evidence type="ECO:0000313" key="2">
    <source>
        <dbReference type="Proteomes" id="UP001234297"/>
    </source>
</evidence>
<gene>
    <name evidence="1" type="ORF">MRB53_028118</name>
</gene>
<comment type="caution">
    <text evidence="1">The sequence shown here is derived from an EMBL/GenBank/DDBJ whole genome shotgun (WGS) entry which is preliminary data.</text>
</comment>
<dbReference type="Proteomes" id="UP001234297">
    <property type="component" value="Chromosome 9"/>
</dbReference>
<accession>A0ACC2KF53</accession>
<dbReference type="EMBL" id="CM056817">
    <property type="protein sequence ID" value="KAJ8619589.1"/>
    <property type="molecule type" value="Genomic_DNA"/>
</dbReference>
<protein>
    <submittedName>
        <fullName evidence="1">Uncharacterized protein</fullName>
    </submittedName>
</protein>
<proteinExistence type="predicted"/>
<evidence type="ECO:0000313" key="1">
    <source>
        <dbReference type="EMBL" id="KAJ8619589.1"/>
    </source>
</evidence>
<organism evidence="1 2">
    <name type="scientific">Persea americana</name>
    <name type="common">Avocado</name>
    <dbReference type="NCBI Taxonomy" id="3435"/>
    <lineage>
        <taxon>Eukaryota</taxon>
        <taxon>Viridiplantae</taxon>
        <taxon>Streptophyta</taxon>
        <taxon>Embryophyta</taxon>
        <taxon>Tracheophyta</taxon>
        <taxon>Spermatophyta</taxon>
        <taxon>Magnoliopsida</taxon>
        <taxon>Magnoliidae</taxon>
        <taxon>Laurales</taxon>
        <taxon>Lauraceae</taxon>
        <taxon>Persea</taxon>
    </lineage>
</organism>
<sequence>MGRGVVWVVVVVFLVSRLGRVIGGAVDGRLPHRILLDTDVNPDDIFALLYLLKLNRSEFSLEAVTITANTWINAGHAVNYVYDILHMMDRDDIPVGVGGEGGILPNGTILPNVGGYLPIIDQGISTVGGCRYRQAIPLGQGGRLDLDTNFGIRRGFLPQGNRNYSPFWQPTVQQVMKNIEHIYVMGGGVRSRNPTGCCPKNASSSCKPQQCGDRGNLFTGYTSNPYAEFNIFGDPFAAYQVLHSGIPVTLVPLDATNTIPITEEFFIAFGNKQDTYEAQYCFQSLKMARDTWFDENFYTSYFLWDSFTSGIAVSIMRNKHNPLGENEFSEMEYRNITKGGVHSGHVQVGLRDPFCLVEDGKGKCKDGYTKEVAGPDSVRVLVAKKAKPNRDAGSPLDREFFKSFLDVLNLPQQTGRFNFRKQFPYKEIVYKPDLSKRKSGKPVVFDMDMSAGDFVALIYLLKVPVEFINVKAIFVSVNGWANAATIDIIYDILHLMGRDDIPVGLGSFFALDQPNPSFSAVGDCKYIQSIPQGCGGFLDSDTLFGLARSLPRSPRRYTAENSVNFGAPRDTDHPELRQPLALEVWHSTVKTVEPGQKITILTNGPLTNLANILSEKNSISMIQDVYVVGGHISDSKEKGNLFTVPSNRYAEFNMFLDPLAAKIVALQKAKKTPEAAFTRRLLSRLYCLQRKNQKYHHMNIFLGEILGAVVMANDRLLNPTIQAKPITVLANGDISKDGQIVIDKNHGRLVNIVENLDPEAYYDHFSNLLGDKMQSAVIGRHNFDSPVEDIFGANSLDDADLHDGITRYEVQIRSAYGKNTSWIMSQDFELRASNYATFPHSFSSNHVLQASQVDHSAAGCFFSLSHSPNATSESLTVSTISTIGMTAITSF</sequence>